<evidence type="ECO:0000313" key="2">
    <source>
        <dbReference type="EMBL" id="KAF2005600.1"/>
    </source>
</evidence>
<gene>
    <name evidence="2" type="ORF">P154DRAFT_314335</name>
</gene>
<accession>A0A6A5WUU5</accession>
<proteinExistence type="predicted"/>
<evidence type="ECO:0000256" key="1">
    <source>
        <dbReference type="SAM" id="MobiDB-lite"/>
    </source>
</evidence>
<feature type="region of interest" description="Disordered" evidence="1">
    <location>
        <begin position="1"/>
        <end position="22"/>
    </location>
</feature>
<dbReference type="Proteomes" id="UP000799779">
    <property type="component" value="Unassembled WGS sequence"/>
</dbReference>
<organism evidence="2 3">
    <name type="scientific">Amniculicola lignicola CBS 123094</name>
    <dbReference type="NCBI Taxonomy" id="1392246"/>
    <lineage>
        <taxon>Eukaryota</taxon>
        <taxon>Fungi</taxon>
        <taxon>Dikarya</taxon>
        <taxon>Ascomycota</taxon>
        <taxon>Pezizomycotina</taxon>
        <taxon>Dothideomycetes</taxon>
        <taxon>Pleosporomycetidae</taxon>
        <taxon>Pleosporales</taxon>
        <taxon>Amniculicolaceae</taxon>
        <taxon>Amniculicola</taxon>
    </lineage>
</organism>
<dbReference type="AlphaFoldDB" id="A0A6A5WUU5"/>
<protein>
    <submittedName>
        <fullName evidence="2">Uncharacterized protein</fullName>
    </submittedName>
</protein>
<reference evidence="2" key="1">
    <citation type="journal article" date="2020" name="Stud. Mycol.">
        <title>101 Dothideomycetes genomes: a test case for predicting lifestyles and emergence of pathogens.</title>
        <authorList>
            <person name="Haridas S."/>
            <person name="Albert R."/>
            <person name="Binder M."/>
            <person name="Bloem J."/>
            <person name="Labutti K."/>
            <person name="Salamov A."/>
            <person name="Andreopoulos B."/>
            <person name="Baker S."/>
            <person name="Barry K."/>
            <person name="Bills G."/>
            <person name="Bluhm B."/>
            <person name="Cannon C."/>
            <person name="Castanera R."/>
            <person name="Culley D."/>
            <person name="Daum C."/>
            <person name="Ezra D."/>
            <person name="Gonzalez J."/>
            <person name="Henrissat B."/>
            <person name="Kuo A."/>
            <person name="Liang C."/>
            <person name="Lipzen A."/>
            <person name="Lutzoni F."/>
            <person name="Magnuson J."/>
            <person name="Mondo S."/>
            <person name="Nolan M."/>
            <person name="Ohm R."/>
            <person name="Pangilinan J."/>
            <person name="Park H.-J."/>
            <person name="Ramirez L."/>
            <person name="Alfaro M."/>
            <person name="Sun H."/>
            <person name="Tritt A."/>
            <person name="Yoshinaga Y."/>
            <person name="Zwiers L.-H."/>
            <person name="Turgeon B."/>
            <person name="Goodwin S."/>
            <person name="Spatafora J."/>
            <person name="Crous P."/>
            <person name="Grigoriev I."/>
        </authorList>
    </citation>
    <scope>NUCLEOTIDE SEQUENCE</scope>
    <source>
        <strain evidence="2">CBS 123094</strain>
    </source>
</reference>
<dbReference type="EMBL" id="ML977562">
    <property type="protein sequence ID" value="KAF2005600.1"/>
    <property type="molecule type" value="Genomic_DNA"/>
</dbReference>
<feature type="compositionally biased region" description="Basic residues" evidence="1">
    <location>
        <begin position="1"/>
        <end position="10"/>
    </location>
</feature>
<feature type="region of interest" description="Disordered" evidence="1">
    <location>
        <begin position="95"/>
        <end position="133"/>
    </location>
</feature>
<evidence type="ECO:0000313" key="3">
    <source>
        <dbReference type="Proteomes" id="UP000799779"/>
    </source>
</evidence>
<keyword evidence="3" id="KW-1185">Reference proteome</keyword>
<sequence>MSCHIGRPRKGPSATQWESQNRRPKPITTCMCTHYTYSVHTPYAHTCTSTAPHAPRLPQTVHIQHSIVLSQSPILPIPRRSPYPQIRARIRSPIPIPPSTQPTLQIHPLAPPLPPSRSHPVSAPSTTPRKQGVSRLGELLCGGRSPTQHTHVARHALPCTEVQPVCSRCAASGCLKETRPAAGPRSSASEHVV</sequence>
<name>A0A6A5WUU5_9PLEO</name>